<dbReference type="PROSITE" id="PS51015">
    <property type="entry name" value="YDG"/>
    <property type="match status" value="1"/>
</dbReference>
<dbReference type="InterPro" id="IPR003105">
    <property type="entry name" value="SRA_YDG"/>
</dbReference>
<feature type="region of interest" description="Disordered" evidence="3">
    <location>
        <begin position="319"/>
        <end position="347"/>
    </location>
</feature>
<keyword evidence="6" id="KW-1185">Reference proteome</keyword>
<dbReference type="RefSeq" id="XP_066926125.1">
    <property type="nucleotide sequence ID" value="XM_067070024.1"/>
</dbReference>
<dbReference type="PANTHER" id="PTHR14140:SF27">
    <property type="entry name" value="OS04G0289800 PROTEIN"/>
    <property type="match status" value="1"/>
</dbReference>
<evidence type="ECO:0000256" key="1">
    <source>
        <dbReference type="ARBA" id="ARBA00023242"/>
    </source>
</evidence>
<feature type="region of interest" description="Disordered" evidence="3">
    <location>
        <begin position="282"/>
        <end position="302"/>
    </location>
</feature>
<dbReference type="FunFam" id="2.30.280.10:FF:000005">
    <property type="entry name" value="E3 ubiquitin-protein ligase UHRF1"/>
    <property type="match status" value="1"/>
</dbReference>
<dbReference type="Proteomes" id="UP000594262">
    <property type="component" value="Unplaced"/>
</dbReference>
<dbReference type="GO" id="GO:0005634">
    <property type="term" value="C:nucleus"/>
    <property type="evidence" value="ECO:0007669"/>
    <property type="project" value="UniProtKB-SubCell"/>
</dbReference>
<keyword evidence="1 2" id="KW-0539">Nucleus</keyword>
<dbReference type="SMART" id="SM00466">
    <property type="entry name" value="SRA"/>
    <property type="match status" value="1"/>
</dbReference>
<dbReference type="OrthoDB" id="2270193at2759"/>
<dbReference type="Pfam" id="PF02182">
    <property type="entry name" value="SAD_SRA"/>
    <property type="match status" value="1"/>
</dbReference>
<dbReference type="GO" id="GO:0044027">
    <property type="term" value="P:negative regulation of gene expression via chromosomal CpG island methylation"/>
    <property type="evidence" value="ECO:0007669"/>
    <property type="project" value="TreeGrafter"/>
</dbReference>
<evidence type="ECO:0000256" key="3">
    <source>
        <dbReference type="SAM" id="MobiDB-lite"/>
    </source>
</evidence>
<proteinExistence type="predicted"/>
<evidence type="ECO:0000313" key="6">
    <source>
        <dbReference type="Proteomes" id="UP000594262"/>
    </source>
</evidence>
<feature type="domain" description="YDG" evidence="4">
    <location>
        <begin position="118"/>
        <end position="270"/>
    </location>
</feature>
<evidence type="ECO:0000313" key="5">
    <source>
        <dbReference type="EnsemblMetazoa" id="CLYHEMP024114.1"/>
    </source>
</evidence>
<dbReference type="Gene3D" id="2.30.280.10">
    <property type="entry name" value="SRA-YDG"/>
    <property type="match status" value="1"/>
</dbReference>
<dbReference type="InterPro" id="IPR015947">
    <property type="entry name" value="PUA-like_sf"/>
</dbReference>
<dbReference type="SUPFAM" id="SSF88697">
    <property type="entry name" value="PUA domain-like"/>
    <property type="match status" value="1"/>
</dbReference>
<accession>A0A7M5XLE6</accession>
<reference evidence="5" key="1">
    <citation type="submission" date="2021-01" db="UniProtKB">
        <authorList>
            <consortium name="EnsemblMetazoa"/>
        </authorList>
    </citation>
    <scope>IDENTIFICATION</scope>
</reference>
<sequence>MVQSRELSSYEKQRLQNIEDNKKMLESLGLLRSFKPILNPLVRKKPTERKTRTAPPVKRKIADVVDHEETSSGAKFMRRRSLRVKGIEPDGTIVLPEEDEEEYKPKPKPMHRENYFGAPDTAFHIGYHWETRMGCSADGIHRPTIAGIHGNEAIGCYSIALSGGYEDDLDYGESFTFTGSGGRDLKGTKSNPKNLRTAPQSKDQTLDKMNLALSRNVESREPVRVIRGYKLQSPFAPEYGYRYDGLYTVEKCWPCTGLSGFRVYKYVLKRVQDQPPPPWKEVEVIGGSSSDKENEDPCLIDENGNIISKKNMKLMVENSTLENEGTVNEDFDDEKKKAAEPKSENEE</sequence>
<dbReference type="AlphaFoldDB" id="A0A7M5XLE6"/>
<protein>
    <recommendedName>
        <fullName evidence="4">YDG domain-containing protein</fullName>
    </recommendedName>
</protein>
<dbReference type="PANTHER" id="PTHR14140">
    <property type="entry name" value="E3 UBIQUITIN-PROTEIN LIGASE UHRF-RELATED"/>
    <property type="match status" value="1"/>
</dbReference>
<feature type="compositionally biased region" description="Polar residues" evidence="3">
    <location>
        <begin position="188"/>
        <end position="202"/>
    </location>
</feature>
<dbReference type="GeneID" id="136813508"/>
<feature type="compositionally biased region" description="Basic and acidic residues" evidence="3">
    <location>
        <begin position="333"/>
        <end position="347"/>
    </location>
</feature>
<comment type="subcellular location">
    <subcellularLocation>
        <location evidence="2">Nucleus</location>
    </subcellularLocation>
</comment>
<dbReference type="GO" id="GO:0016567">
    <property type="term" value="P:protein ubiquitination"/>
    <property type="evidence" value="ECO:0007669"/>
    <property type="project" value="TreeGrafter"/>
</dbReference>
<evidence type="ECO:0000259" key="4">
    <source>
        <dbReference type="PROSITE" id="PS51015"/>
    </source>
</evidence>
<name>A0A7M5XLE6_9CNID</name>
<dbReference type="InterPro" id="IPR045134">
    <property type="entry name" value="UHRF1/2-like"/>
</dbReference>
<dbReference type="InterPro" id="IPR036987">
    <property type="entry name" value="SRA-YDG_sf"/>
</dbReference>
<organism evidence="5 6">
    <name type="scientific">Clytia hemisphaerica</name>
    <dbReference type="NCBI Taxonomy" id="252671"/>
    <lineage>
        <taxon>Eukaryota</taxon>
        <taxon>Metazoa</taxon>
        <taxon>Cnidaria</taxon>
        <taxon>Hydrozoa</taxon>
        <taxon>Hydroidolina</taxon>
        <taxon>Leptothecata</taxon>
        <taxon>Obeliida</taxon>
        <taxon>Clytiidae</taxon>
        <taxon>Clytia</taxon>
    </lineage>
</organism>
<dbReference type="GO" id="GO:0061630">
    <property type="term" value="F:ubiquitin protein ligase activity"/>
    <property type="evidence" value="ECO:0007669"/>
    <property type="project" value="TreeGrafter"/>
</dbReference>
<dbReference type="EnsemblMetazoa" id="CLYHEMT024114.1">
    <property type="protein sequence ID" value="CLYHEMP024114.1"/>
    <property type="gene ID" value="CLYHEMG024114"/>
</dbReference>
<feature type="region of interest" description="Disordered" evidence="3">
    <location>
        <begin position="181"/>
        <end position="202"/>
    </location>
</feature>
<evidence type="ECO:0000256" key="2">
    <source>
        <dbReference type="PROSITE-ProRule" id="PRU00358"/>
    </source>
</evidence>